<reference evidence="1" key="1">
    <citation type="submission" date="2022-09" db="EMBL/GenBank/DDBJ databases">
        <title>Maribacter litopenaei sp. nov., isolated from the intestinal tract of the Pacific White Shrimp, Litopenaeus vannamei.</title>
        <authorList>
            <person name="Kim S.Y."/>
            <person name="Hwang C.Y."/>
        </authorList>
    </citation>
    <scope>NUCLEOTIDE SEQUENCE</scope>
    <source>
        <strain evidence="1">HL-LV01</strain>
    </source>
</reference>
<dbReference type="RefSeq" id="WP_260572584.1">
    <property type="nucleotide sequence ID" value="NZ_CP104205.1"/>
</dbReference>
<evidence type="ECO:0000313" key="1">
    <source>
        <dbReference type="EMBL" id="UWX54726.1"/>
    </source>
</evidence>
<name>A0ABY5Y7A4_9FLAO</name>
<proteinExistence type="predicted"/>
<dbReference type="EMBL" id="CP104205">
    <property type="protein sequence ID" value="UWX54726.1"/>
    <property type="molecule type" value="Genomic_DNA"/>
</dbReference>
<dbReference type="Proteomes" id="UP001059209">
    <property type="component" value="Chromosome"/>
</dbReference>
<organism evidence="1 2">
    <name type="scientific">Maribacter litopenaei</name>
    <dbReference type="NCBI Taxonomy" id="2976127"/>
    <lineage>
        <taxon>Bacteria</taxon>
        <taxon>Pseudomonadati</taxon>
        <taxon>Bacteroidota</taxon>
        <taxon>Flavobacteriia</taxon>
        <taxon>Flavobacteriales</taxon>
        <taxon>Flavobacteriaceae</taxon>
        <taxon>Maribacter</taxon>
    </lineage>
</organism>
<sequence length="53" mass="6270">MLNGMNKADIKTEKDVLIVGSVGEEGRGGFKRDEVHFQRIRYENRFLDSDRWR</sequence>
<evidence type="ECO:0000313" key="2">
    <source>
        <dbReference type="Proteomes" id="UP001059209"/>
    </source>
</evidence>
<accession>A0ABY5Y7A4</accession>
<protein>
    <submittedName>
        <fullName evidence="1">Uncharacterized protein</fullName>
    </submittedName>
</protein>
<keyword evidence="2" id="KW-1185">Reference proteome</keyword>
<gene>
    <name evidence="1" type="ORF">NYZ99_18170</name>
</gene>